<sequence length="412" mass="45681">MRVTTLRRGTLRHSPMLCEVNKETSVRHTHENNNKHEEIGTCKSRKSFMIGFTQPLRPVSNNNNNNNRYSYSCFATTSTCSSFISYRNVSLRTQFRVPVFPFVVLCSANSFYDFMVEPVPGDELARTISCNGKVSLKSLVATGLVDGAARIQETKPVATAALGRTLICALLLSAGKKSDETVNIEFRGSGPLRTVVAVADGLGQVRGYVGDRNVDLPPNRKGKLDVSRAIGEGIVRVTRNHYTWKQPYQGLTRIVSGEVAEDIANYLYQSEQIFSAVAAGVFVKPDGSVSAAGGYLVQLLPGASEETLKLLEETLYSLEYSPTEMIRLGMNSTDIVNKLAEGLNIQQVHKSRPLYRCHCSIDRVERTVALLPKDEIDQLVASIGTLQVKCEFCNRTYQLTPPEIEQIYQDRK</sequence>
<dbReference type="OrthoDB" id="10264121at2759"/>
<keyword evidence="5" id="KW-0676">Redox-active center</keyword>
<dbReference type="OMA" id="DMQCECC"/>
<dbReference type="GO" id="GO:0005737">
    <property type="term" value="C:cytoplasm"/>
    <property type="evidence" value="ECO:0007669"/>
    <property type="project" value="InterPro"/>
</dbReference>
<dbReference type="GeneID" id="17087583"/>
<dbReference type="Gene3D" id="3.90.1280.10">
    <property type="entry name" value="HSP33 redox switch-like"/>
    <property type="match status" value="1"/>
</dbReference>
<accession>M2VZG8</accession>
<dbReference type="SUPFAM" id="SSF118352">
    <property type="entry name" value="HSP33 redox switch-like"/>
    <property type="match status" value="1"/>
</dbReference>
<dbReference type="GO" id="GO:0051082">
    <property type="term" value="F:unfolded protein binding"/>
    <property type="evidence" value="ECO:0007669"/>
    <property type="project" value="InterPro"/>
</dbReference>
<dbReference type="Gramene" id="EME28731">
    <property type="protein sequence ID" value="EME28731"/>
    <property type="gene ID" value="Gasu_37820"/>
</dbReference>
<dbReference type="AlphaFoldDB" id="M2VZG8"/>
<dbReference type="Proteomes" id="UP000030680">
    <property type="component" value="Unassembled WGS sequence"/>
</dbReference>
<proteinExistence type="inferred from homology"/>
<evidence type="ECO:0000256" key="1">
    <source>
        <dbReference type="ARBA" id="ARBA00022490"/>
    </source>
</evidence>
<keyword evidence="7" id="KW-1185">Reference proteome</keyword>
<dbReference type="CDD" id="cd00498">
    <property type="entry name" value="Hsp33"/>
    <property type="match status" value="1"/>
</dbReference>
<dbReference type="eggNOG" id="ENOG502QRJN">
    <property type="taxonomic scope" value="Eukaryota"/>
</dbReference>
<evidence type="ECO:0000256" key="2">
    <source>
        <dbReference type="ARBA" id="ARBA00022833"/>
    </source>
</evidence>
<dbReference type="GO" id="GO:0044183">
    <property type="term" value="F:protein folding chaperone"/>
    <property type="evidence" value="ECO:0007669"/>
    <property type="project" value="TreeGrafter"/>
</dbReference>
<evidence type="ECO:0000313" key="7">
    <source>
        <dbReference type="Proteomes" id="UP000030680"/>
    </source>
</evidence>
<keyword evidence="2" id="KW-0862">Zinc</keyword>
<evidence type="ECO:0000256" key="5">
    <source>
        <dbReference type="ARBA" id="ARBA00023284"/>
    </source>
</evidence>
<evidence type="ECO:0000256" key="4">
    <source>
        <dbReference type="ARBA" id="ARBA00023186"/>
    </source>
</evidence>
<dbReference type="PANTHER" id="PTHR30111">
    <property type="entry name" value="33 KDA CHAPERONIN"/>
    <property type="match status" value="1"/>
</dbReference>
<dbReference type="RefSeq" id="XP_005705251.1">
    <property type="nucleotide sequence ID" value="XM_005705194.1"/>
</dbReference>
<name>M2VZG8_GALSU</name>
<evidence type="ECO:0000256" key="3">
    <source>
        <dbReference type="ARBA" id="ARBA00023157"/>
    </source>
</evidence>
<dbReference type="STRING" id="130081.M2VZG8"/>
<dbReference type="HAMAP" id="MF_00117">
    <property type="entry name" value="HslO"/>
    <property type="match status" value="1"/>
</dbReference>
<dbReference type="Pfam" id="PF01430">
    <property type="entry name" value="HSP33"/>
    <property type="match status" value="1"/>
</dbReference>
<dbReference type="InterPro" id="IPR016154">
    <property type="entry name" value="Heat_shock_Hsp33_C"/>
</dbReference>
<dbReference type="EMBL" id="KB454516">
    <property type="protein sequence ID" value="EME28731.1"/>
    <property type="molecule type" value="Genomic_DNA"/>
</dbReference>
<dbReference type="InterPro" id="IPR000397">
    <property type="entry name" value="Heat_shock_Hsp33"/>
</dbReference>
<dbReference type="Gene3D" id="3.55.30.10">
    <property type="entry name" value="Hsp33 domain"/>
    <property type="match status" value="1"/>
</dbReference>
<dbReference type="NCBIfam" id="NF001033">
    <property type="entry name" value="PRK00114.1"/>
    <property type="match status" value="1"/>
</dbReference>
<dbReference type="GO" id="GO:0042026">
    <property type="term" value="P:protein refolding"/>
    <property type="evidence" value="ECO:0007669"/>
    <property type="project" value="TreeGrafter"/>
</dbReference>
<dbReference type="InterPro" id="IPR016153">
    <property type="entry name" value="Heat_shock_Hsp33_N"/>
</dbReference>
<dbReference type="SUPFAM" id="SSF64397">
    <property type="entry name" value="Hsp33 domain"/>
    <property type="match status" value="1"/>
</dbReference>
<protein>
    <submittedName>
        <fullName evidence="6">Molecular chaperone Hsp33</fullName>
    </submittedName>
</protein>
<evidence type="ECO:0000313" key="6">
    <source>
        <dbReference type="EMBL" id="EME28731.1"/>
    </source>
</evidence>
<keyword evidence="3" id="KW-1015">Disulfide bond</keyword>
<dbReference type="PANTHER" id="PTHR30111:SF1">
    <property type="entry name" value="33 KDA CHAPERONIN"/>
    <property type="match status" value="1"/>
</dbReference>
<keyword evidence="1" id="KW-0963">Cytoplasm</keyword>
<gene>
    <name evidence="6" type="ORF">Gasu_37820</name>
</gene>
<organism evidence="6 7">
    <name type="scientific">Galdieria sulphuraria</name>
    <name type="common">Red alga</name>
    <dbReference type="NCBI Taxonomy" id="130081"/>
    <lineage>
        <taxon>Eukaryota</taxon>
        <taxon>Rhodophyta</taxon>
        <taxon>Bangiophyceae</taxon>
        <taxon>Galdieriales</taxon>
        <taxon>Galdieriaceae</taxon>
        <taxon>Galdieria</taxon>
    </lineage>
</organism>
<dbReference type="KEGG" id="gsl:Gasu_37820"/>
<reference evidence="7" key="1">
    <citation type="journal article" date="2013" name="Science">
        <title>Gene transfer from bacteria and archaea facilitated evolution of an extremophilic eukaryote.</title>
        <authorList>
            <person name="Schonknecht G."/>
            <person name="Chen W.H."/>
            <person name="Ternes C.M."/>
            <person name="Barbier G.G."/>
            <person name="Shrestha R.P."/>
            <person name="Stanke M."/>
            <person name="Brautigam A."/>
            <person name="Baker B.J."/>
            <person name="Banfield J.F."/>
            <person name="Garavito R.M."/>
            <person name="Carr K."/>
            <person name="Wilkerson C."/>
            <person name="Rensing S.A."/>
            <person name="Gagneul D."/>
            <person name="Dickenson N.E."/>
            <person name="Oesterhelt C."/>
            <person name="Lercher M.J."/>
            <person name="Weber A.P."/>
        </authorList>
    </citation>
    <scope>NUCLEOTIDE SEQUENCE [LARGE SCALE GENOMIC DNA]</scope>
    <source>
        <strain evidence="7">074W</strain>
    </source>
</reference>
<keyword evidence="4" id="KW-0143">Chaperone</keyword>